<dbReference type="EMBL" id="LSTO01000001">
    <property type="protein sequence ID" value="OWW21695.1"/>
    <property type="molecule type" value="Genomic_DNA"/>
</dbReference>
<evidence type="ECO:0000313" key="2">
    <source>
        <dbReference type="Proteomes" id="UP000197535"/>
    </source>
</evidence>
<dbReference type="Gene3D" id="1.20.1290.10">
    <property type="entry name" value="AhpD-like"/>
    <property type="match status" value="1"/>
</dbReference>
<comment type="caution">
    <text evidence="1">The sequence shown here is derived from an EMBL/GenBank/DDBJ whole genome shotgun (WGS) entry which is preliminary data.</text>
</comment>
<dbReference type="SUPFAM" id="SSF69118">
    <property type="entry name" value="AhpD-like"/>
    <property type="match status" value="1"/>
</dbReference>
<dbReference type="RefSeq" id="WP_206047209.1">
    <property type="nucleotide sequence ID" value="NZ_LSTO01000001.1"/>
</dbReference>
<proteinExistence type="predicted"/>
<evidence type="ECO:0000313" key="1">
    <source>
        <dbReference type="EMBL" id="OWW21695.1"/>
    </source>
</evidence>
<keyword evidence="2" id="KW-1185">Reference proteome</keyword>
<dbReference type="AlphaFoldDB" id="A0A254TGN8"/>
<name>A0A254TGN8_9BURK</name>
<dbReference type="Proteomes" id="UP000197535">
    <property type="component" value="Unassembled WGS sequence"/>
</dbReference>
<dbReference type="PANTHER" id="PTHR34846">
    <property type="entry name" value="4-CARBOXYMUCONOLACTONE DECARBOXYLASE FAMILY PROTEIN (AFU_ORTHOLOGUE AFUA_6G11590)"/>
    <property type="match status" value="1"/>
</dbReference>
<dbReference type="PANTHER" id="PTHR34846:SF11">
    <property type="entry name" value="4-CARBOXYMUCONOLACTONE DECARBOXYLASE FAMILY PROTEIN (AFU_ORTHOLOGUE AFUA_6G11590)"/>
    <property type="match status" value="1"/>
</dbReference>
<sequence>MSHGVTKLDPTNCMPGPERMPPLAMDAMDDAQKAAAQELINGPRGAVFGPFIPLMRSPELMNRLQKVGEYIRFHSALETRINEWVMLIVSRQWTQQFEWCMHYPLALKAGMKQDVLDALAEGRRPKGMADDEEIAYDLCDELARTHGVSDETYRRAVEKFGERGVIDMVGLAGYFTTVSMVMNVARTPPQKETTVTPLSPFPR</sequence>
<gene>
    <name evidence="1" type="ORF">AYR66_21595</name>
</gene>
<protein>
    <submittedName>
        <fullName evidence="1">Carboxymuconolactone decarboxylase</fullName>
    </submittedName>
</protein>
<dbReference type="InterPro" id="IPR029032">
    <property type="entry name" value="AhpD-like"/>
</dbReference>
<organism evidence="1 2">
    <name type="scientific">Noviherbaspirillum denitrificans</name>
    <dbReference type="NCBI Taxonomy" id="1968433"/>
    <lineage>
        <taxon>Bacteria</taxon>
        <taxon>Pseudomonadati</taxon>
        <taxon>Pseudomonadota</taxon>
        <taxon>Betaproteobacteria</taxon>
        <taxon>Burkholderiales</taxon>
        <taxon>Oxalobacteraceae</taxon>
        <taxon>Noviherbaspirillum</taxon>
    </lineage>
</organism>
<accession>A0A254TGN8</accession>
<reference evidence="1 2" key="1">
    <citation type="submission" date="2016-02" db="EMBL/GenBank/DDBJ databases">
        <authorList>
            <person name="Wen L."/>
            <person name="He K."/>
            <person name="Yang H."/>
        </authorList>
    </citation>
    <scope>NUCLEOTIDE SEQUENCE [LARGE SCALE GENOMIC DNA]</scope>
    <source>
        <strain evidence="1 2">TSA40</strain>
    </source>
</reference>